<dbReference type="InterPro" id="IPR036265">
    <property type="entry name" value="HIT-like_sf"/>
</dbReference>
<sequence>MPCPFCEVDNVENSDLKDRIVFQDDTIIVLHDLKPASRMHLLVISRQHILQHMIKTGRRILKQANYSQENTRLGFHVPPFLKINHLHLHCLGLPFRNKLVGIKYVEGLWYKSANKILKKLSEERRRAKNSSSNKCKKSKRSHAKSRKQRYEDNESGVQTSVSGSCVESNGVNTSDAGVSDAGVNDEEEEQIQQMQLKELNNHKDGMNNQKLTKISIISQAPIIVNV</sequence>
<accession>A0A9N9F745</accession>
<gene>
    <name evidence="4" type="ORF">ALEPTO_LOCUS4171</name>
</gene>
<keyword evidence="2" id="KW-0378">Hydrolase</keyword>
<reference evidence="4" key="1">
    <citation type="submission" date="2021-06" db="EMBL/GenBank/DDBJ databases">
        <authorList>
            <person name="Kallberg Y."/>
            <person name="Tangrot J."/>
            <person name="Rosling A."/>
        </authorList>
    </citation>
    <scope>NUCLEOTIDE SEQUENCE</scope>
    <source>
        <strain evidence="4">FL130A</strain>
    </source>
</reference>
<dbReference type="SUPFAM" id="SSF54197">
    <property type="entry name" value="HIT-like"/>
    <property type="match status" value="1"/>
</dbReference>
<evidence type="ECO:0000256" key="2">
    <source>
        <dbReference type="ARBA" id="ARBA00022801"/>
    </source>
</evidence>
<evidence type="ECO:0000313" key="4">
    <source>
        <dbReference type="EMBL" id="CAG8515026.1"/>
    </source>
</evidence>
<keyword evidence="5" id="KW-1185">Reference proteome</keyword>
<evidence type="ECO:0000256" key="1">
    <source>
        <dbReference type="ARBA" id="ARBA00022741"/>
    </source>
</evidence>
<dbReference type="OrthoDB" id="1915375at2759"/>
<evidence type="ECO:0000313" key="5">
    <source>
        <dbReference type="Proteomes" id="UP000789508"/>
    </source>
</evidence>
<evidence type="ECO:0000256" key="3">
    <source>
        <dbReference type="SAM" id="MobiDB-lite"/>
    </source>
</evidence>
<dbReference type="GO" id="GO:0016787">
    <property type="term" value="F:hydrolase activity"/>
    <property type="evidence" value="ECO:0007669"/>
    <property type="project" value="UniProtKB-KW"/>
</dbReference>
<comment type="caution">
    <text evidence="4">The sequence shown here is derived from an EMBL/GenBank/DDBJ whole genome shotgun (WGS) entry which is preliminary data.</text>
</comment>
<dbReference type="EMBL" id="CAJVPS010000906">
    <property type="protein sequence ID" value="CAG8515026.1"/>
    <property type="molecule type" value="Genomic_DNA"/>
</dbReference>
<dbReference type="PANTHER" id="PTHR12486:SF5">
    <property type="entry name" value="ADENOSINE 5'-MONOPHOSPHORAMIDASE HINT3"/>
    <property type="match status" value="1"/>
</dbReference>
<dbReference type="PANTHER" id="PTHR12486">
    <property type="entry name" value="APRATAXIN-RELATED"/>
    <property type="match status" value="1"/>
</dbReference>
<keyword evidence="1" id="KW-0547">Nucleotide-binding</keyword>
<proteinExistence type="predicted"/>
<organism evidence="4 5">
    <name type="scientific">Ambispora leptoticha</name>
    <dbReference type="NCBI Taxonomy" id="144679"/>
    <lineage>
        <taxon>Eukaryota</taxon>
        <taxon>Fungi</taxon>
        <taxon>Fungi incertae sedis</taxon>
        <taxon>Mucoromycota</taxon>
        <taxon>Glomeromycotina</taxon>
        <taxon>Glomeromycetes</taxon>
        <taxon>Archaeosporales</taxon>
        <taxon>Ambisporaceae</taxon>
        <taxon>Ambispora</taxon>
    </lineage>
</organism>
<feature type="region of interest" description="Disordered" evidence="3">
    <location>
        <begin position="122"/>
        <end position="191"/>
    </location>
</feature>
<dbReference type="GO" id="GO:0000166">
    <property type="term" value="F:nucleotide binding"/>
    <property type="evidence" value="ECO:0007669"/>
    <property type="project" value="UniProtKB-KW"/>
</dbReference>
<dbReference type="AlphaFoldDB" id="A0A9N9F745"/>
<protein>
    <submittedName>
        <fullName evidence="4">13605_t:CDS:1</fullName>
    </submittedName>
</protein>
<dbReference type="Gene3D" id="3.30.428.10">
    <property type="entry name" value="HIT-like"/>
    <property type="match status" value="1"/>
</dbReference>
<feature type="compositionally biased region" description="Polar residues" evidence="3">
    <location>
        <begin position="155"/>
        <end position="176"/>
    </location>
</feature>
<name>A0A9N9F745_9GLOM</name>
<dbReference type="Pfam" id="PF11969">
    <property type="entry name" value="DcpS_C"/>
    <property type="match status" value="1"/>
</dbReference>
<feature type="compositionally biased region" description="Basic residues" evidence="3">
    <location>
        <begin position="134"/>
        <end position="147"/>
    </location>
</feature>
<dbReference type="Proteomes" id="UP000789508">
    <property type="component" value="Unassembled WGS sequence"/>
</dbReference>